<accession>A0A7N0V916</accession>
<reference evidence="2" key="1">
    <citation type="submission" date="2021-01" db="UniProtKB">
        <authorList>
            <consortium name="EnsemblPlants"/>
        </authorList>
    </citation>
    <scope>IDENTIFICATION</scope>
</reference>
<dbReference type="PANTHER" id="PTHR36709:SF1">
    <property type="entry name" value="OS02G0604100 PROTEIN"/>
    <property type="match status" value="1"/>
</dbReference>
<dbReference type="EnsemblPlants" id="Kaladp0418s0017.2.v1.1">
    <property type="protein sequence ID" value="Kaladp0418s0017.2.v1.1"/>
    <property type="gene ID" value="Kaladp0418s0017.v1.1"/>
</dbReference>
<proteinExistence type="predicted"/>
<evidence type="ECO:0000256" key="1">
    <source>
        <dbReference type="SAM" id="MobiDB-lite"/>
    </source>
</evidence>
<feature type="region of interest" description="Disordered" evidence="1">
    <location>
        <begin position="1"/>
        <end position="23"/>
    </location>
</feature>
<keyword evidence="3" id="KW-1185">Reference proteome</keyword>
<dbReference type="EnsemblPlants" id="Kaladp0418s0017.1.v1.1">
    <property type="protein sequence ID" value="Kaladp0418s0017.1.v1.1"/>
    <property type="gene ID" value="Kaladp0418s0017.v1.1"/>
</dbReference>
<dbReference type="Proteomes" id="UP000594263">
    <property type="component" value="Unplaced"/>
</dbReference>
<organism evidence="2 3">
    <name type="scientific">Kalanchoe fedtschenkoi</name>
    <name type="common">Lavender scallops</name>
    <name type="synonym">South American air plant</name>
    <dbReference type="NCBI Taxonomy" id="63787"/>
    <lineage>
        <taxon>Eukaryota</taxon>
        <taxon>Viridiplantae</taxon>
        <taxon>Streptophyta</taxon>
        <taxon>Embryophyta</taxon>
        <taxon>Tracheophyta</taxon>
        <taxon>Spermatophyta</taxon>
        <taxon>Magnoliopsida</taxon>
        <taxon>eudicotyledons</taxon>
        <taxon>Gunneridae</taxon>
        <taxon>Pentapetalae</taxon>
        <taxon>Saxifragales</taxon>
        <taxon>Crassulaceae</taxon>
        <taxon>Kalanchoe</taxon>
    </lineage>
</organism>
<dbReference type="OMA" id="KTQDANR"/>
<feature type="compositionally biased region" description="Basic residues" evidence="1">
    <location>
        <begin position="101"/>
        <end position="112"/>
    </location>
</feature>
<name>A0A7N0V916_KALFE</name>
<sequence length="125" mass="14088">MAKFNEVQKLRRAKLSEQKRIRHGDPVTAKLKNKPKPVAISGKRKRKLFNKWRRDQKEAVEKGLITMQDVENAVADGEAASLQSKHSPKFNVKKKSLKIKKLKGKGKNKRSAKPATEAAADSMVE</sequence>
<dbReference type="PANTHER" id="PTHR36709">
    <property type="entry name" value="OS02G0604100 PROTEIN"/>
    <property type="match status" value="1"/>
</dbReference>
<protein>
    <submittedName>
        <fullName evidence="2">Uncharacterized protein</fullName>
    </submittedName>
</protein>
<evidence type="ECO:0000313" key="2">
    <source>
        <dbReference type="EnsemblPlants" id="Kaladp0418s0017.2.v1.1"/>
    </source>
</evidence>
<evidence type="ECO:0000313" key="3">
    <source>
        <dbReference type="Proteomes" id="UP000594263"/>
    </source>
</evidence>
<dbReference type="Gramene" id="Kaladp0418s0017.1.v1.1">
    <property type="protein sequence ID" value="Kaladp0418s0017.1.v1.1"/>
    <property type="gene ID" value="Kaladp0418s0017.v1.1"/>
</dbReference>
<feature type="region of interest" description="Disordered" evidence="1">
    <location>
        <begin position="101"/>
        <end position="125"/>
    </location>
</feature>
<dbReference type="AlphaFoldDB" id="A0A7N0V916"/>
<dbReference type="Gramene" id="Kaladp0418s0017.2.v1.1">
    <property type="protein sequence ID" value="Kaladp0418s0017.2.v1.1"/>
    <property type="gene ID" value="Kaladp0418s0017.v1.1"/>
</dbReference>